<gene>
    <name evidence="5" type="ORF">ACRB68_60090</name>
</gene>
<evidence type="ECO:0000256" key="3">
    <source>
        <dbReference type="ARBA" id="ARBA00023295"/>
    </source>
</evidence>
<dbReference type="Pfam" id="PF01270">
    <property type="entry name" value="Glyco_hydro_8"/>
    <property type="match status" value="1"/>
</dbReference>
<sequence length="558" mass="59207">MPAPPRKLTALLSALTLAIGGLAIAGPLPGASAAGENLALNRPVQVSSSESAAFGGAAAVDGSATSRWASQEGHDPEWISVDLGSAQPLRRAVLRWEAAYASAYRIEVSADGTNWTSAYSTTTGDGGTDDVSVTATGRYVRVYGTKRATSYGYSLWELELYGDGGTTPPPTTPPPTTGGAVPFGSHLKPYVTGTLKPSGAQSTVDQAVVRYYEQWRNAFVKQNCGNGWYEVISPDADHPYVAEGQGYGLVVSATMAGADPNAKKIFDGILKFVLAHKSVNDPDLAAAEQDTSCKSVNGSDSATDGDLDIAYGLLLADRQWGSSGTYDYRALALKRINAIKRSEVDGSTHMLLAGDWASGADRQISRSSDWMIGHMRAFRQATGDTTWDTIREKHQNVIAALQRDYAGSTGLLPDFVQNTTTTPRPAQGKVLEDPNDGAYWWNACRDPWRLGVDAATTGDARSTAAVRKLSGWIRQKTGGDPAKIKNGYTLGGSQLSGDHDAAFWAPFAVAALSDPGAQAWLDALWAKLAAGQVNGGDYYSASIHLQTMIAVSGNFWRP</sequence>
<dbReference type="Gene3D" id="1.50.10.10">
    <property type="match status" value="1"/>
</dbReference>
<dbReference type="InterPro" id="IPR008928">
    <property type="entry name" value="6-hairpin_glycosidase_sf"/>
</dbReference>
<keyword evidence="3" id="KW-0326">Glycosidase</keyword>
<evidence type="ECO:0000259" key="4">
    <source>
        <dbReference type="PROSITE" id="PS50022"/>
    </source>
</evidence>
<dbReference type="PRINTS" id="PR00735">
    <property type="entry name" value="GLHYDRLASE8"/>
</dbReference>
<organism evidence="5 6">
    <name type="scientific">Actinomadura macrotermitis</name>
    <dbReference type="NCBI Taxonomy" id="2585200"/>
    <lineage>
        <taxon>Bacteria</taxon>
        <taxon>Bacillati</taxon>
        <taxon>Actinomycetota</taxon>
        <taxon>Actinomycetes</taxon>
        <taxon>Streptosporangiales</taxon>
        <taxon>Thermomonosporaceae</taxon>
        <taxon>Actinomadura</taxon>
    </lineage>
</organism>
<dbReference type="RefSeq" id="WP_328594957.1">
    <property type="nucleotide sequence ID" value="NZ_WEGH01000004.1"/>
</dbReference>
<name>A0A7K0C351_9ACTN</name>
<dbReference type="InterPro" id="IPR002037">
    <property type="entry name" value="Glyco_hydro_8"/>
</dbReference>
<dbReference type="Pfam" id="PF00754">
    <property type="entry name" value="F5_F8_type_C"/>
    <property type="match status" value="1"/>
</dbReference>
<dbReference type="SUPFAM" id="SSF48208">
    <property type="entry name" value="Six-hairpin glycosidases"/>
    <property type="match status" value="1"/>
</dbReference>
<dbReference type="InterPro" id="IPR008979">
    <property type="entry name" value="Galactose-bd-like_sf"/>
</dbReference>
<protein>
    <recommendedName>
        <fullName evidence="4">F5/8 type C domain-containing protein</fullName>
    </recommendedName>
</protein>
<evidence type="ECO:0000313" key="6">
    <source>
        <dbReference type="Proteomes" id="UP000487268"/>
    </source>
</evidence>
<dbReference type="SUPFAM" id="SSF49785">
    <property type="entry name" value="Galactose-binding domain-like"/>
    <property type="match status" value="1"/>
</dbReference>
<keyword evidence="2" id="KW-0378">Hydrolase</keyword>
<comment type="caution">
    <text evidence="5">The sequence shown here is derived from an EMBL/GenBank/DDBJ whole genome shotgun (WGS) entry which is preliminary data.</text>
</comment>
<evidence type="ECO:0000256" key="1">
    <source>
        <dbReference type="ARBA" id="ARBA00009209"/>
    </source>
</evidence>
<dbReference type="GO" id="GO:0004553">
    <property type="term" value="F:hydrolase activity, hydrolyzing O-glycosyl compounds"/>
    <property type="evidence" value="ECO:0007669"/>
    <property type="project" value="InterPro"/>
</dbReference>
<dbReference type="EMBL" id="WEGH01000004">
    <property type="protein sequence ID" value="MQY07907.1"/>
    <property type="molecule type" value="Genomic_DNA"/>
</dbReference>
<evidence type="ECO:0000256" key="2">
    <source>
        <dbReference type="ARBA" id="ARBA00022801"/>
    </source>
</evidence>
<evidence type="ECO:0000313" key="5">
    <source>
        <dbReference type="EMBL" id="MQY07907.1"/>
    </source>
</evidence>
<dbReference type="Gene3D" id="2.60.120.260">
    <property type="entry name" value="Galactose-binding domain-like"/>
    <property type="match status" value="1"/>
</dbReference>
<feature type="domain" description="F5/8 type C" evidence="4">
    <location>
        <begin position="26"/>
        <end position="163"/>
    </location>
</feature>
<proteinExistence type="inferred from homology"/>
<dbReference type="GO" id="GO:0005975">
    <property type="term" value="P:carbohydrate metabolic process"/>
    <property type="evidence" value="ECO:0007669"/>
    <property type="project" value="InterPro"/>
</dbReference>
<accession>A0A7K0C351</accession>
<reference evidence="5 6" key="1">
    <citation type="submission" date="2019-10" db="EMBL/GenBank/DDBJ databases">
        <title>Actinomadura rubteroloni sp. nov. and Actinomadura macrotermitis sp. nov., isolated from the gut of fungus growing-termite Macrotermes natalensis.</title>
        <authorList>
            <person name="Benndorf R."/>
            <person name="Martin K."/>
            <person name="Kuefner M."/>
            <person name="De Beer W."/>
            <person name="Kaster A.-K."/>
            <person name="Vollmers J."/>
            <person name="Poulsen M."/>
            <person name="Beemelmanns C."/>
        </authorList>
    </citation>
    <scope>NUCLEOTIDE SEQUENCE [LARGE SCALE GENOMIC DNA]</scope>
    <source>
        <strain evidence="5 6">RB68</strain>
    </source>
</reference>
<keyword evidence="6" id="KW-1185">Reference proteome</keyword>
<comment type="similarity">
    <text evidence="1">Belongs to the glycosyl hydrolase 8 (cellulase D) family.</text>
</comment>
<dbReference type="AlphaFoldDB" id="A0A7K0C351"/>
<dbReference type="InterPro" id="IPR000421">
    <property type="entry name" value="FA58C"/>
</dbReference>
<dbReference type="Proteomes" id="UP000487268">
    <property type="component" value="Unassembled WGS sequence"/>
</dbReference>
<dbReference type="InterPro" id="IPR012341">
    <property type="entry name" value="6hp_glycosidase-like_sf"/>
</dbReference>
<dbReference type="PROSITE" id="PS50022">
    <property type="entry name" value="FA58C_3"/>
    <property type="match status" value="1"/>
</dbReference>